<dbReference type="EMBL" id="CM007657">
    <property type="protein sequence ID" value="ONH95032.1"/>
    <property type="molecule type" value="Genomic_DNA"/>
</dbReference>
<dbReference type="EMBL" id="CM007657">
    <property type="protein sequence ID" value="ONH95033.1"/>
    <property type="molecule type" value="Genomic_DNA"/>
</dbReference>
<dbReference type="AlphaFoldDB" id="A0A251N6T8"/>
<gene>
    <name evidence="2" type="ORF">PRUPE_7G047800</name>
</gene>
<sequence>MERILSNTSLKHGAQNSELAKQNTRVRALERLSLSLSRFLQHRLCSSSKLYSVPSPKQWRRTGTRRKINDSASMDITEEPVSDFPQAIDTS</sequence>
<dbReference type="Gramene" id="ONH95033">
    <property type="protein sequence ID" value="ONH95033"/>
    <property type="gene ID" value="PRUPE_7G047800"/>
</dbReference>
<evidence type="ECO:0000256" key="1">
    <source>
        <dbReference type="SAM" id="MobiDB-lite"/>
    </source>
</evidence>
<organism evidence="2 3">
    <name type="scientific">Prunus persica</name>
    <name type="common">Peach</name>
    <name type="synonym">Amygdalus persica</name>
    <dbReference type="NCBI Taxonomy" id="3760"/>
    <lineage>
        <taxon>Eukaryota</taxon>
        <taxon>Viridiplantae</taxon>
        <taxon>Streptophyta</taxon>
        <taxon>Embryophyta</taxon>
        <taxon>Tracheophyta</taxon>
        <taxon>Spermatophyta</taxon>
        <taxon>Magnoliopsida</taxon>
        <taxon>eudicotyledons</taxon>
        <taxon>Gunneridae</taxon>
        <taxon>Pentapetalae</taxon>
        <taxon>rosids</taxon>
        <taxon>fabids</taxon>
        <taxon>Rosales</taxon>
        <taxon>Rosaceae</taxon>
        <taxon>Amygdaloideae</taxon>
        <taxon>Amygdaleae</taxon>
        <taxon>Prunus</taxon>
    </lineage>
</organism>
<dbReference type="Gramene" id="ONH95032">
    <property type="protein sequence ID" value="ONH95032"/>
    <property type="gene ID" value="PRUPE_7G047800"/>
</dbReference>
<feature type="region of interest" description="Disordered" evidence="1">
    <location>
        <begin position="1"/>
        <end position="22"/>
    </location>
</feature>
<reference evidence="2" key="2">
    <citation type="submission" date="2016-12" db="EMBL/GenBank/DDBJ databases">
        <title>WGS assembly of Prunus persica.</title>
        <authorList>
            <person name="Verde I."/>
            <person name="Jenkins J."/>
            <person name="Dondini L."/>
            <person name="Micali S."/>
            <person name="Pagliarani G."/>
            <person name="Vendramin E."/>
            <person name="Paris R."/>
            <person name="Aramini V."/>
            <person name="Gazza L."/>
            <person name="Rossini L."/>
            <person name="Bassi D."/>
            <person name="Troggio M."/>
            <person name="Shu S."/>
            <person name="Grimwood J.H."/>
            <person name="Tartarini S."/>
            <person name="Dettori M.T."/>
            <person name="Schmutz J."/>
        </authorList>
    </citation>
    <scope>NUCLEOTIDE SEQUENCE</scope>
</reference>
<keyword evidence="3" id="KW-1185">Reference proteome</keyword>
<reference evidence="2 3" key="1">
    <citation type="journal article" date="2013" name="Nat. Genet.">
        <title>The high-quality draft genome of peach (Prunus persica) identifies unique patterns of genetic diversity, domestication and genome evolution.</title>
        <authorList>
            <consortium name="International Peach Genome Initiative"/>
            <person name="Verde I."/>
            <person name="Abbott A.G."/>
            <person name="Scalabrin S."/>
            <person name="Jung S."/>
            <person name="Shu S."/>
            <person name="Marroni F."/>
            <person name="Zhebentyayeva T."/>
            <person name="Dettori M.T."/>
            <person name="Grimwood J."/>
            <person name="Cattonaro F."/>
            <person name="Zuccolo A."/>
            <person name="Rossini L."/>
            <person name="Jenkins J."/>
            <person name="Vendramin E."/>
            <person name="Meisel L.A."/>
            <person name="Decroocq V."/>
            <person name="Sosinski B."/>
            <person name="Prochnik S."/>
            <person name="Mitros T."/>
            <person name="Policriti A."/>
            <person name="Cipriani G."/>
            <person name="Dondini L."/>
            <person name="Ficklin S."/>
            <person name="Goodstein D.M."/>
            <person name="Xuan P."/>
            <person name="Del Fabbro C."/>
            <person name="Aramini V."/>
            <person name="Copetti D."/>
            <person name="Gonzalez S."/>
            <person name="Horner D.S."/>
            <person name="Falchi R."/>
            <person name="Lucas S."/>
            <person name="Mica E."/>
            <person name="Maldonado J."/>
            <person name="Lazzari B."/>
            <person name="Bielenberg D."/>
            <person name="Pirona R."/>
            <person name="Miculan M."/>
            <person name="Barakat A."/>
            <person name="Testolin R."/>
            <person name="Stella A."/>
            <person name="Tartarini S."/>
            <person name="Tonutti P."/>
            <person name="Arus P."/>
            <person name="Orellana A."/>
            <person name="Wells C."/>
            <person name="Main D."/>
            <person name="Vizzotto G."/>
            <person name="Silva H."/>
            <person name="Salamini F."/>
            <person name="Schmutz J."/>
            <person name="Morgante M."/>
            <person name="Rokhsar D.S."/>
        </authorList>
    </citation>
    <scope>NUCLEOTIDE SEQUENCE [LARGE SCALE GENOMIC DNA]</scope>
    <source>
        <strain evidence="3">cv. Nemared</strain>
    </source>
</reference>
<protein>
    <submittedName>
        <fullName evidence="2">Uncharacterized protein</fullName>
    </submittedName>
</protein>
<feature type="region of interest" description="Disordered" evidence="1">
    <location>
        <begin position="55"/>
        <end position="91"/>
    </location>
</feature>
<name>A0A251N6T8_PRUPE</name>
<evidence type="ECO:0000313" key="2">
    <source>
        <dbReference type="EMBL" id="ONH95033.1"/>
    </source>
</evidence>
<proteinExistence type="predicted"/>
<accession>A0A251N6T8</accession>
<evidence type="ECO:0000313" key="3">
    <source>
        <dbReference type="Proteomes" id="UP000006882"/>
    </source>
</evidence>
<dbReference type="Proteomes" id="UP000006882">
    <property type="component" value="Chromosome G7"/>
</dbReference>